<dbReference type="AlphaFoldDB" id="A0A6H0SKJ5"/>
<evidence type="ECO:0000313" key="1">
    <source>
        <dbReference type="EMBL" id="QIV87983.1"/>
    </source>
</evidence>
<name>A0A6H0SKJ5_9MICC</name>
<protein>
    <submittedName>
        <fullName evidence="1">Uncharacterized protein</fullName>
    </submittedName>
</protein>
<reference evidence="1 2" key="1">
    <citation type="submission" date="2018-09" db="EMBL/GenBank/DDBJ databases">
        <title>Glutamicibacter mishrai S5-52T (LMG 29155T = KCTC 39846T).</title>
        <authorList>
            <person name="Das S.K."/>
        </authorList>
    </citation>
    <scope>NUCLEOTIDE SEQUENCE [LARGE SCALE GENOMIC DNA]</scope>
    <source>
        <strain evidence="1 2">S5-52</strain>
    </source>
</reference>
<organism evidence="1 2">
    <name type="scientific">Glutamicibacter mishrai</name>
    <dbReference type="NCBI Taxonomy" id="1775880"/>
    <lineage>
        <taxon>Bacteria</taxon>
        <taxon>Bacillati</taxon>
        <taxon>Actinomycetota</taxon>
        <taxon>Actinomycetes</taxon>
        <taxon>Micrococcales</taxon>
        <taxon>Micrococcaceae</taxon>
        <taxon>Glutamicibacter</taxon>
    </lineage>
</organism>
<sequence length="164" mass="18182">MNDVSQAAGKLDLQDLREWYDAAELNLLLEAQAPDETMYWKVTATEEWEELESAAQIADILHLVSQEGDTFNFEGEEPINKYAQGLRLADGNFMLELAIVDSHAYNMRIAYGPKADSASSSPDDDVEPYGPESLTVAQVHEVLTGWVLGRGLPDGYGGSIHMYR</sequence>
<dbReference type="Proteomes" id="UP000502331">
    <property type="component" value="Chromosome"/>
</dbReference>
<gene>
    <name evidence="1" type="ORF">D3791_13225</name>
</gene>
<dbReference type="EMBL" id="CP032549">
    <property type="protein sequence ID" value="QIV87983.1"/>
    <property type="molecule type" value="Genomic_DNA"/>
</dbReference>
<keyword evidence="2" id="KW-1185">Reference proteome</keyword>
<accession>A0A6H0SKJ5</accession>
<proteinExistence type="predicted"/>
<dbReference type="RefSeq" id="WP_172512485.1">
    <property type="nucleotide sequence ID" value="NZ_CP032549.1"/>
</dbReference>
<evidence type="ECO:0000313" key="2">
    <source>
        <dbReference type="Proteomes" id="UP000502331"/>
    </source>
</evidence>